<dbReference type="SUPFAM" id="SSF48334">
    <property type="entry name" value="DNA repair protein MutS, domain III"/>
    <property type="match status" value="2"/>
</dbReference>
<name>A0A183ND22_9TREM</name>
<dbReference type="Proteomes" id="UP000269396">
    <property type="component" value="Unassembled WGS sequence"/>
</dbReference>
<dbReference type="AlphaFoldDB" id="A0A183ND22"/>
<dbReference type="SUPFAM" id="SSF52540">
    <property type="entry name" value="P-loop containing nucleoside triphosphate hydrolases"/>
    <property type="match status" value="1"/>
</dbReference>
<protein>
    <submittedName>
        <fullName evidence="7">Uncharacterized protein</fullName>
    </submittedName>
</protein>
<dbReference type="GO" id="GO:0030983">
    <property type="term" value="F:mismatched DNA binding"/>
    <property type="evidence" value="ECO:0007669"/>
    <property type="project" value="InterPro"/>
</dbReference>
<dbReference type="SMART" id="SM00533">
    <property type="entry name" value="MUTSd"/>
    <property type="match status" value="1"/>
</dbReference>
<keyword evidence="2" id="KW-0547">Nucleotide-binding</keyword>
<sequence>MLMMIAEIKGLNLHQRFYALSALSALLNYAEEIHGLIYAPKSMKFSFTGSVKSTMIDFKSANHLRLVRNNYDYSAKDTLYSAIDFTSTASGARLLRANLLEPPCDLETILNRQASVRELISSPETLFNIQNILRQFPHIDSLLSLCVQICSSSNLMFDWNNTINNRSHTNINKQNASNPIEFNNKTDSSRSNKSNERLISSTKLCTQDSITHSPLISTVKEKSTGLLFDRPTKSSTLLPGSSSSLIIPSSEKHCLPKSDMIYLKKAVNIQAAESRITKVIAIKYMLDLVKLLYNAMGDVKSTLLRTYKELLHDSEYEHILQILCTVLHKDVRMSKGMLAMRTQKCFAIKEGLSVVLDVTRKAYSEQLDDITNEVSRLSHQYNLPLRISHNKARGFYIQIPEESLKTYTKTSSSKISYGTSTLSNDTNFLNENIFIEAEEEAEEEEDEQQGNIQACKTLHRTNRNTVHNKYPHRTLTTSELSNNPVLQNLPDEFKKPFISKNVVHCTTDSLVSDNMIIVSDLCATEKTYYSQFGNFYFREFLLVCYIKFRACCMPSHDIIQKCTLNDIYKLIISDLITGLHPDMGLFYRLSEVIAGLDLLASFAKMSLTYSLRNHFVCPIFNDILGIKNGRNIVTDEEKKSLSVANHTYASPSLNFHVITGPPMCGKTTYLRQIAYIQILAQIGSFVPAEFTSVRLTDQIFFHTEGQDDIILGESSFVNEIRELTYILQNFSRSSIILIDGLCQNTDPDEVEYLNWAICEALLEHKAFTFLATNRYELTSLASFYPNVENYYFSVQEEFLNIYHGHHNIGTSNRSIYETSYANNSSFTEESPLVHSFSDENYSNTFKMNQHLKHFEFIDSTSQDLGQITFTYKLNKGISPKIMYGIKLARLTAIPQEILDRAEELLNSYIEEENLSDNGDEKTNNRKTMTMSDTGDLKQIDKNISLNFQNLQRQTRNKQTDLDASIPTESSHYTTATDLRHDISNLKWKNTKKNGYLTVNDRLEHELFRQLQIISKAYQTMNINQHLSNSEKEDIQHEISNYLRFLECRYQRLLLRT</sequence>
<dbReference type="Pfam" id="PF05192">
    <property type="entry name" value="MutS_III"/>
    <property type="match status" value="1"/>
</dbReference>
<evidence type="ECO:0000313" key="8">
    <source>
        <dbReference type="Proteomes" id="UP000269396"/>
    </source>
</evidence>
<evidence type="ECO:0000256" key="1">
    <source>
        <dbReference type="ARBA" id="ARBA00006271"/>
    </source>
</evidence>
<dbReference type="GO" id="GO:0006298">
    <property type="term" value="P:mismatch repair"/>
    <property type="evidence" value="ECO:0007669"/>
    <property type="project" value="InterPro"/>
</dbReference>
<dbReference type="InterPro" id="IPR017261">
    <property type="entry name" value="DNA_mismatch_repair_MutS/MSH"/>
</dbReference>
<dbReference type="InterPro" id="IPR036187">
    <property type="entry name" value="DNA_mismatch_repair_MutS_sf"/>
</dbReference>
<dbReference type="GO" id="GO:0140664">
    <property type="term" value="F:ATP-dependent DNA damage sensor activity"/>
    <property type="evidence" value="ECO:0007669"/>
    <property type="project" value="InterPro"/>
</dbReference>
<dbReference type="PANTHER" id="PTHR11361:SF21">
    <property type="entry name" value="MUTS PROTEIN HOMOLOG 4"/>
    <property type="match status" value="1"/>
</dbReference>
<dbReference type="GO" id="GO:0005524">
    <property type="term" value="F:ATP binding"/>
    <property type="evidence" value="ECO:0007669"/>
    <property type="project" value="UniProtKB-KW"/>
</dbReference>
<dbReference type="Gene3D" id="3.40.50.300">
    <property type="entry name" value="P-loop containing nucleotide triphosphate hydrolases"/>
    <property type="match status" value="1"/>
</dbReference>
<gene>
    <name evidence="7" type="ORF">SMTD_LOCUS8</name>
</gene>
<reference evidence="7 8" key="1">
    <citation type="submission" date="2018-11" db="EMBL/GenBank/DDBJ databases">
        <authorList>
            <consortium name="Pathogen Informatics"/>
        </authorList>
    </citation>
    <scope>NUCLEOTIDE SEQUENCE [LARGE SCALE GENOMIC DNA]</scope>
    <source>
        <strain>Denwood</strain>
        <strain evidence="8">Zambia</strain>
    </source>
</reference>
<dbReference type="Gene3D" id="1.10.1420.10">
    <property type="match status" value="1"/>
</dbReference>
<evidence type="ECO:0000256" key="6">
    <source>
        <dbReference type="SAM" id="MobiDB-lite"/>
    </source>
</evidence>
<dbReference type="InterPro" id="IPR045076">
    <property type="entry name" value="MutS"/>
</dbReference>
<dbReference type="InterPro" id="IPR000432">
    <property type="entry name" value="DNA_mismatch_repair_MutS_C"/>
</dbReference>
<dbReference type="InterPro" id="IPR007696">
    <property type="entry name" value="DNA_mismatch_repair_MutS_core"/>
</dbReference>
<dbReference type="STRING" id="31246.A0A183ND22"/>
<accession>A0A183ND22</accession>
<keyword evidence="5" id="KW-0469">Meiosis</keyword>
<evidence type="ECO:0000256" key="4">
    <source>
        <dbReference type="ARBA" id="ARBA00023125"/>
    </source>
</evidence>
<keyword evidence="4" id="KW-0238">DNA-binding</keyword>
<evidence type="ECO:0000256" key="2">
    <source>
        <dbReference type="ARBA" id="ARBA00022741"/>
    </source>
</evidence>
<dbReference type="PANTHER" id="PTHR11361">
    <property type="entry name" value="DNA MISMATCH REPAIR PROTEIN MUTS FAMILY MEMBER"/>
    <property type="match status" value="1"/>
</dbReference>
<dbReference type="Pfam" id="PF05190">
    <property type="entry name" value="MutS_IV"/>
    <property type="match status" value="1"/>
</dbReference>
<dbReference type="InterPro" id="IPR027417">
    <property type="entry name" value="P-loop_NTPase"/>
</dbReference>
<dbReference type="GO" id="GO:0005634">
    <property type="term" value="C:nucleus"/>
    <property type="evidence" value="ECO:0007669"/>
    <property type="project" value="TreeGrafter"/>
</dbReference>
<comment type="similarity">
    <text evidence="1">Belongs to the DNA mismatch repair MutS family.</text>
</comment>
<keyword evidence="3" id="KW-0067">ATP-binding</keyword>
<proteinExistence type="inferred from homology"/>
<organism evidence="7 8">
    <name type="scientific">Schistosoma mattheei</name>
    <dbReference type="NCBI Taxonomy" id="31246"/>
    <lineage>
        <taxon>Eukaryota</taxon>
        <taxon>Metazoa</taxon>
        <taxon>Spiralia</taxon>
        <taxon>Lophotrochozoa</taxon>
        <taxon>Platyhelminthes</taxon>
        <taxon>Trematoda</taxon>
        <taxon>Digenea</taxon>
        <taxon>Strigeidida</taxon>
        <taxon>Schistosomatoidea</taxon>
        <taxon>Schistosomatidae</taxon>
        <taxon>Schistosoma</taxon>
    </lineage>
</organism>
<feature type="region of interest" description="Disordered" evidence="6">
    <location>
        <begin position="169"/>
        <end position="194"/>
    </location>
</feature>
<dbReference type="Pfam" id="PF00488">
    <property type="entry name" value="MutS_V"/>
    <property type="match status" value="1"/>
</dbReference>
<dbReference type="GO" id="GO:0007131">
    <property type="term" value="P:reciprocal meiotic recombination"/>
    <property type="evidence" value="ECO:0007669"/>
    <property type="project" value="TreeGrafter"/>
</dbReference>
<feature type="compositionally biased region" description="Polar residues" evidence="6">
    <location>
        <begin position="169"/>
        <end position="186"/>
    </location>
</feature>
<dbReference type="EMBL" id="UZAL01000005">
    <property type="protein sequence ID" value="VDO66448.1"/>
    <property type="molecule type" value="Genomic_DNA"/>
</dbReference>
<evidence type="ECO:0000256" key="5">
    <source>
        <dbReference type="ARBA" id="ARBA00023254"/>
    </source>
</evidence>
<evidence type="ECO:0000313" key="7">
    <source>
        <dbReference type="EMBL" id="VDO66448.1"/>
    </source>
</evidence>
<dbReference type="PIRSF" id="PIRSF037677">
    <property type="entry name" value="DNA_mis_repair_Msh6"/>
    <property type="match status" value="1"/>
</dbReference>
<dbReference type="SMART" id="SM00534">
    <property type="entry name" value="MUTSac"/>
    <property type="match status" value="1"/>
</dbReference>
<dbReference type="InterPro" id="IPR007861">
    <property type="entry name" value="DNA_mismatch_repair_MutS_clamp"/>
</dbReference>
<keyword evidence="8" id="KW-1185">Reference proteome</keyword>
<evidence type="ECO:0000256" key="3">
    <source>
        <dbReference type="ARBA" id="ARBA00022840"/>
    </source>
</evidence>